<comment type="caution">
    <text evidence="2">The sequence shown here is derived from an EMBL/GenBank/DDBJ whole genome shotgun (WGS) entry which is preliminary data.</text>
</comment>
<reference evidence="2" key="1">
    <citation type="journal article" date="2022" name="bioRxiv">
        <title>Sequencing and chromosome-scale assembly of the giantPleurodeles waltlgenome.</title>
        <authorList>
            <person name="Brown T."/>
            <person name="Elewa A."/>
            <person name="Iarovenko S."/>
            <person name="Subramanian E."/>
            <person name="Araus A.J."/>
            <person name="Petzold A."/>
            <person name="Susuki M."/>
            <person name="Suzuki K.-i.T."/>
            <person name="Hayashi T."/>
            <person name="Toyoda A."/>
            <person name="Oliveira C."/>
            <person name="Osipova E."/>
            <person name="Leigh N.D."/>
            <person name="Simon A."/>
            <person name="Yun M.H."/>
        </authorList>
    </citation>
    <scope>NUCLEOTIDE SEQUENCE</scope>
    <source>
        <strain evidence="2">20211129_DDA</strain>
        <tissue evidence="2">Liver</tissue>
    </source>
</reference>
<feature type="compositionally biased region" description="Low complexity" evidence="1">
    <location>
        <begin position="221"/>
        <end position="235"/>
    </location>
</feature>
<dbReference type="EMBL" id="JANPWB010000013">
    <property type="protein sequence ID" value="KAJ1107260.1"/>
    <property type="molecule type" value="Genomic_DNA"/>
</dbReference>
<keyword evidence="3" id="KW-1185">Reference proteome</keyword>
<feature type="region of interest" description="Disordered" evidence="1">
    <location>
        <begin position="178"/>
        <end position="267"/>
    </location>
</feature>
<proteinExistence type="predicted"/>
<organism evidence="2 3">
    <name type="scientific">Pleurodeles waltl</name>
    <name type="common">Iberian ribbed newt</name>
    <dbReference type="NCBI Taxonomy" id="8319"/>
    <lineage>
        <taxon>Eukaryota</taxon>
        <taxon>Metazoa</taxon>
        <taxon>Chordata</taxon>
        <taxon>Craniata</taxon>
        <taxon>Vertebrata</taxon>
        <taxon>Euteleostomi</taxon>
        <taxon>Amphibia</taxon>
        <taxon>Batrachia</taxon>
        <taxon>Caudata</taxon>
        <taxon>Salamandroidea</taxon>
        <taxon>Salamandridae</taxon>
        <taxon>Pleurodelinae</taxon>
        <taxon>Pleurodeles</taxon>
    </lineage>
</organism>
<dbReference type="Proteomes" id="UP001066276">
    <property type="component" value="Chromosome 9"/>
</dbReference>
<feature type="region of interest" description="Disordered" evidence="1">
    <location>
        <begin position="40"/>
        <end position="97"/>
    </location>
</feature>
<feature type="compositionally biased region" description="Low complexity" evidence="1">
    <location>
        <begin position="193"/>
        <end position="209"/>
    </location>
</feature>
<sequence length="308" mass="31984">MVDTGGLAGFGLPIRALNVGALLGGSPTISTPVSTVRTMLAKGGGGKRPPGEQLSTAGARSPTGEQHSTGPSRVRSPRGGERTQWPVSSKPRHSQYAELHRSITSAPLERHRNNAVPQCLLVAEPSGGLNLMGPRGWAIHCAPRSGPSTNSQRPLGCYVRAPECCRVHKISLNQVAGAVSNPDQERPAFRTSVRPGARPHVPPAAARVRSFALTSWRSPQSGRRPAPASPGAPQARPKPRPGSGVATAPKSAHPLLGSPGGGPRATESTAINRRKPVIAWVQDFLSAGFGAPNDAAAPVTILATPPYV</sequence>
<evidence type="ECO:0000256" key="1">
    <source>
        <dbReference type="SAM" id="MobiDB-lite"/>
    </source>
</evidence>
<gene>
    <name evidence="2" type="ORF">NDU88_004653</name>
</gene>
<evidence type="ECO:0000313" key="2">
    <source>
        <dbReference type="EMBL" id="KAJ1107260.1"/>
    </source>
</evidence>
<evidence type="ECO:0000313" key="3">
    <source>
        <dbReference type="Proteomes" id="UP001066276"/>
    </source>
</evidence>
<accession>A0AAV7MX02</accession>
<name>A0AAV7MX02_PLEWA</name>
<feature type="compositionally biased region" description="Polar residues" evidence="1">
    <location>
        <begin position="53"/>
        <end position="71"/>
    </location>
</feature>
<dbReference type="AlphaFoldDB" id="A0AAV7MX02"/>
<protein>
    <submittedName>
        <fullName evidence="2">Uncharacterized protein</fullName>
    </submittedName>
</protein>